<dbReference type="AlphaFoldDB" id="U2V298"/>
<feature type="compositionally biased region" description="Basic and acidic residues" evidence="1">
    <location>
        <begin position="1"/>
        <end position="19"/>
    </location>
</feature>
<protein>
    <submittedName>
        <fullName evidence="2">Uncharacterized protein</fullName>
    </submittedName>
</protein>
<evidence type="ECO:0000313" key="3">
    <source>
        <dbReference type="Proteomes" id="UP000016638"/>
    </source>
</evidence>
<sequence>MPCEWRDGLEAGPSCHEEGGVDALEPAGETGPYMDTSTVLGVLVLRC</sequence>
<dbReference type="EMBL" id="AWEZ01000029">
    <property type="protein sequence ID" value="ERL09497.1"/>
    <property type="molecule type" value="Genomic_DNA"/>
</dbReference>
<evidence type="ECO:0000256" key="1">
    <source>
        <dbReference type="SAM" id="MobiDB-lite"/>
    </source>
</evidence>
<comment type="caution">
    <text evidence="2">The sequence shown here is derived from an EMBL/GenBank/DDBJ whole genome shotgun (WGS) entry which is preliminary data.</text>
</comment>
<proteinExistence type="predicted"/>
<dbReference type="Proteomes" id="UP000016638">
    <property type="component" value="Unassembled WGS sequence"/>
</dbReference>
<reference evidence="2 3" key="1">
    <citation type="submission" date="2013-08" db="EMBL/GenBank/DDBJ databases">
        <authorList>
            <person name="Durkin A.S."/>
            <person name="Haft D.R."/>
            <person name="McCorrison J."/>
            <person name="Torralba M."/>
            <person name="Gillis M."/>
            <person name="Haft D.H."/>
            <person name="Methe B."/>
            <person name="Sutton G."/>
            <person name="Nelson K.E."/>
        </authorList>
    </citation>
    <scope>NUCLEOTIDE SEQUENCE [LARGE SCALE GENOMIC DNA]</scope>
    <source>
        <strain evidence="2 3">F0195</strain>
    </source>
</reference>
<keyword evidence="3" id="KW-1185">Reference proteome</keyword>
<gene>
    <name evidence="2" type="ORF">HMPREF1316_1632</name>
</gene>
<name>U2V298_9ACTN</name>
<organism evidence="2 3">
    <name type="scientific">Olsenella profusa F0195</name>
    <dbReference type="NCBI Taxonomy" id="1125712"/>
    <lineage>
        <taxon>Bacteria</taxon>
        <taxon>Bacillati</taxon>
        <taxon>Actinomycetota</taxon>
        <taxon>Coriobacteriia</taxon>
        <taxon>Coriobacteriales</taxon>
        <taxon>Atopobiaceae</taxon>
        <taxon>Olsenella</taxon>
    </lineage>
</organism>
<feature type="region of interest" description="Disordered" evidence="1">
    <location>
        <begin position="1"/>
        <end position="33"/>
    </location>
</feature>
<evidence type="ECO:0000313" key="2">
    <source>
        <dbReference type="EMBL" id="ERL09497.1"/>
    </source>
</evidence>
<accession>U2V298</accession>